<dbReference type="STRING" id="1434118.MSSAC_0068"/>
<reference evidence="1 2" key="1">
    <citation type="submission" date="2014-07" db="EMBL/GenBank/DDBJ databases">
        <title>Methanogenic archaea and the global carbon cycle.</title>
        <authorList>
            <person name="Henriksen J.R."/>
            <person name="Luke J."/>
            <person name="Reinhart S."/>
            <person name="Benedict M.N."/>
            <person name="Youngblut N.D."/>
            <person name="Metcalf M.E."/>
            <person name="Whitaker R.J."/>
            <person name="Metcalf W.W."/>
        </authorList>
    </citation>
    <scope>NUCLEOTIDE SEQUENCE [LARGE SCALE GENOMIC DNA]</scope>
    <source>
        <strain evidence="1 2">C2J</strain>
    </source>
</reference>
<name>A0A0E3PIF1_9EURY</name>
<dbReference type="PANTHER" id="PTHR37954">
    <property type="entry name" value="BLL4979 PROTEIN"/>
    <property type="match status" value="1"/>
</dbReference>
<dbReference type="PANTHER" id="PTHR37954:SF3">
    <property type="entry name" value="DUF169 DOMAIN-CONTAINING PROTEIN"/>
    <property type="match status" value="1"/>
</dbReference>
<dbReference type="Pfam" id="PF02596">
    <property type="entry name" value="DUF169"/>
    <property type="match status" value="1"/>
</dbReference>
<dbReference type="InterPro" id="IPR003748">
    <property type="entry name" value="DUF169"/>
</dbReference>
<dbReference type="PATRIC" id="fig|1434118.4.peg.87"/>
<proteinExistence type="predicted"/>
<evidence type="ECO:0000313" key="2">
    <source>
        <dbReference type="Proteomes" id="UP000033123"/>
    </source>
</evidence>
<dbReference type="Proteomes" id="UP000033123">
    <property type="component" value="Chromosome"/>
</dbReference>
<sequence>MLTGMDHIQKERVPFSWYPELRQLMETGEPVCVSFKTDKRSGKGSEELPEKSGFLFCELVQKARMGEKFRISGQSCAPGDYVLGLSEKSPAGYYLQSGRYRDMQAAEKAALSLPRLKRKFCSVVIEPLSLNRDTFDVLILFLKPQEAMRIVQANAYSEGERTLMDTTGAASICGDCTALALERGIGLSFGCKGSRKHSGYEDFEVPLGIAFEKIEEIEEGLSKLPETTQ</sequence>
<protein>
    <submittedName>
        <fullName evidence="1">Protein clustered with O-phosphoseryl-tRNA(Cys) synthetase</fullName>
    </submittedName>
</protein>
<gene>
    <name evidence="1" type="ORF">MSSAC_0068</name>
</gene>
<accession>A0A0E3PIF1</accession>
<dbReference type="HOGENOM" id="CLU_1227646_0_0_2"/>
<dbReference type="AlphaFoldDB" id="A0A0E3PIF1"/>
<organism evidence="1 2">
    <name type="scientific">Methanosarcina siciliae C2J</name>
    <dbReference type="NCBI Taxonomy" id="1434118"/>
    <lineage>
        <taxon>Archaea</taxon>
        <taxon>Methanobacteriati</taxon>
        <taxon>Methanobacteriota</taxon>
        <taxon>Stenosarchaea group</taxon>
        <taxon>Methanomicrobia</taxon>
        <taxon>Methanosarcinales</taxon>
        <taxon>Methanosarcinaceae</taxon>
        <taxon>Methanosarcina</taxon>
    </lineage>
</organism>
<evidence type="ECO:0000313" key="1">
    <source>
        <dbReference type="EMBL" id="AKB34658.1"/>
    </source>
</evidence>
<dbReference type="EMBL" id="CP009508">
    <property type="protein sequence ID" value="AKB34658.1"/>
    <property type="molecule type" value="Genomic_DNA"/>
</dbReference>
<dbReference type="KEGG" id="msj:MSSAC_0068"/>